<accession>A0ABR1K2U4</accession>
<evidence type="ECO:0000313" key="2">
    <source>
        <dbReference type="EMBL" id="KAK7471164.1"/>
    </source>
</evidence>
<evidence type="ECO:0000256" key="1">
    <source>
        <dbReference type="SAM" id="SignalP"/>
    </source>
</evidence>
<keyword evidence="3" id="KW-1185">Reference proteome</keyword>
<gene>
    <name evidence="2" type="ORF">VKT23_002575</name>
</gene>
<comment type="caution">
    <text evidence="2">The sequence shown here is derived from an EMBL/GenBank/DDBJ whole genome shotgun (WGS) entry which is preliminary data.</text>
</comment>
<feature type="signal peptide" evidence="1">
    <location>
        <begin position="1"/>
        <end position="19"/>
    </location>
</feature>
<dbReference type="EMBL" id="JBANRG010000002">
    <property type="protein sequence ID" value="KAK7471164.1"/>
    <property type="molecule type" value="Genomic_DNA"/>
</dbReference>
<keyword evidence="1" id="KW-0732">Signal</keyword>
<feature type="chain" id="PRO_5045482115" evidence="1">
    <location>
        <begin position="20"/>
        <end position="527"/>
    </location>
</feature>
<organism evidence="2 3">
    <name type="scientific">Marasmiellus scandens</name>
    <dbReference type="NCBI Taxonomy" id="2682957"/>
    <lineage>
        <taxon>Eukaryota</taxon>
        <taxon>Fungi</taxon>
        <taxon>Dikarya</taxon>
        <taxon>Basidiomycota</taxon>
        <taxon>Agaricomycotina</taxon>
        <taxon>Agaricomycetes</taxon>
        <taxon>Agaricomycetidae</taxon>
        <taxon>Agaricales</taxon>
        <taxon>Marasmiineae</taxon>
        <taxon>Omphalotaceae</taxon>
        <taxon>Marasmiellus</taxon>
    </lineage>
</organism>
<evidence type="ECO:0000313" key="3">
    <source>
        <dbReference type="Proteomes" id="UP001498398"/>
    </source>
</evidence>
<name>A0ABR1K2U4_9AGAR</name>
<protein>
    <submittedName>
        <fullName evidence="2">Uncharacterized protein</fullName>
    </submittedName>
</protein>
<dbReference type="Proteomes" id="UP001498398">
    <property type="component" value="Unassembled WGS sequence"/>
</dbReference>
<reference evidence="2 3" key="1">
    <citation type="submission" date="2024-01" db="EMBL/GenBank/DDBJ databases">
        <title>A draft genome for the cacao thread blight pathogen Marasmiellus scandens.</title>
        <authorList>
            <person name="Baruah I.K."/>
            <person name="Leung J."/>
            <person name="Bukari Y."/>
            <person name="Amoako-Attah I."/>
            <person name="Meinhardt L.W."/>
            <person name="Bailey B.A."/>
            <person name="Cohen S.P."/>
        </authorList>
    </citation>
    <scope>NUCLEOTIDE SEQUENCE [LARGE SCALE GENOMIC DNA]</scope>
    <source>
        <strain evidence="2 3">GH-19</strain>
    </source>
</reference>
<sequence length="527" mass="51386">MNPIKNLSVLLLLASSAFAIPVLTREGLPKDCGACDIKESTGGVTQIVGGIVPGNPVANVGNIASKVLSSPGSIVDSVVGLAVPASPYGLGSEHKSLVAENGGVDTSATVLSTIGTTSGPSSTVAKVADANDVPTTPSSRVADNIVGQLSTPAIGATTSGLGKGGNVPDASVGTPELAVPNVSTGTPASIKGAQVVDSNDANIDVQSSIGDSAISSQLDNGPVDVSAVLQPSISSSTTSPVNVAVIPADLHISSSATPNVEVGDSASSPVVAAVSTDLQPASSSIAPAVDASGDNESLVGSSGVADSANINIASVAVSSASPQADAAGLFIDGQASPANVPVAATVSDNIQPTVISPVAPEVDVGDSTSPVDATAVFADLQPATPELGVPVLLAGASGDNQSPASSLQVTDSTNIEPVVMSSSTSYPETVGASIEVQLLSANADVADTIPSSNDATGISIDDQLQAASTPTDASPLDASLASPLDASALDASVSAPVDGALSAPESIKVTANTNDGEENQNGQCFYF</sequence>
<proteinExistence type="predicted"/>